<reference evidence="3 4" key="1">
    <citation type="journal article" date="2017" name="BMC Genomics">
        <title>Whole-genome assembly of Babesia ovata and comparative genomics between closely related pathogens.</title>
        <authorList>
            <person name="Yamagishi J."/>
            <person name="Asada M."/>
            <person name="Hakimi H."/>
            <person name="Tanaka T.Q."/>
            <person name="Sugimoto C."/>
            <person name="Kawazu S."/>
        </authorList>
    </citation>
    <scope>NUCLEOTIDE SEQUENCE [LARGE SCALE GENOMIC DNA]</scope>
    <source>
        <strain evidence="3 4">Miyake</strain>
    </source>
</reference>
<keyword evidence="2" id="KW-1133">Transmembrane helix</keyword>
<sequence length="1797" mass="200635">MSFLHGVLETVKDDDNVTKYDDKNTNKNINSVIKTLHDNVGKGRQAFRVAVSQVDKATGAVKDKLGELITKLSSGVAGNENFYNQVKEQAEQPLASQLAAWKETLSSISSALRDDVETKVNELDSALKGRIEAEMKPITKVVEHMQNSASDEVRAACQGVDRQLDEREKEIMSHITENCEGLLEASYEQFANVFENVNELQRARSEQFEHIKTFIKYVNDAVADVIKNYDKNYEEHVSTQFKKIRDELQDVDTEKNAKGTAQATSHLRKIATHVKKNIETLDNDLNKAAKKLGESICGAVDGVEGALSKLDGKVQGDLNRIENSVKKQLTDYAKGYVKLVKQEVEKIKRGVGEKDGTKNGNDGSICYNWDLLKAISNTLVKAINGTGLNRSGLTQIVDGVEAYARKFTEGNFESTVQKWIADILTQDVVAKKYVKDYVEYNKGHGKQLVKVSQLQSTIAEAADMHPKIIDAIMKALQQELNGAGGEVTRNIREITTQTPDKIQKYVQAVQAGINHFVSGINGKLDETSKNPGMESFVDDIVRNIGTQVKAKDETSYSPYTLVGAVRATLITLSSTARQVASQLEIFRATSNIANVEGAITNANKIGKQFADNSGIRLGPSEFGLKIQRTLPIVQQQLKDLSNNLTKATGDDSLTSTEGIDIKNEIHETIATKITEKFDRPVQAGDAGPRIYDLSTVLPEYNRWVKGTDSDPNNLRAKIDKIKKDLGEYFNNGEKIDGSSTFKLWKSGIFQDYVYNRFSASNAIKSALDKIEQLEKVPGDVESKRKKTMELMKDLKHNFQQIKNEIERAYRIVTDADIVLQKHIQSVSDVAFSAQDTISRTIQTLQKDLTETAKNAFEEITVQVRLLFAHSRTADLTALKSLVNAQKTAIEGIITKDLANGVKGLLDKIRTTHQILGPIKDQKDLNLGTPIFKQFYEGLWSYIIGQIANHPSKDKASKVNTALTELLQKMIKENHFSHEVADLIKKAADTVVNFTPAKFTSPSSPILQALKDGIGALAQQLGYAYVSTYCCKKFDGALLDPDTSLTDDKRKLTPYGEKLSKVFMTCLPGWTRYLYDLRVRCHNNPQGPWNSLQINKLGKHKSLGDWFDSRGYRVSKEDNGHDGELKNKIDFTGEQIRILLGHKLNKLDSKLLTHLQSLKLSNGQYTTLPYLLRYVSGTLDDYRSVCHYNIPPKPRAPSNIYLMLQWTAGLKYNHMYGEVKSQLGNVLKGLQNEHKLETEALPVAVQSDMRGLITSPIDYDQLTKALESVCHYAEQTLVAVLGHGHADGVYASDHLTNSSNLLYPGSGGACLDMLVDVLFRLYQQMCFLRKQCLGGKSHSGWKDCSYGRYVAGSGWQCNNEQCANLECNLRPNQKGNLSADQTLKQTADQHPDCGMKSPLQSFLEDGLQGFLPHSFSSPGCKLTCTVSNHRGLPCKTPMGFADIGVIASHTKTGAYLERVLFDFCGPYSALSKLCNMLNCVLRRAPQTLDDIFGFFRGYLANWIEGREHKISAFNKAIKEAYFGQEYSDLTPTVLFNTSVHQWNDISNHSKGDMFTITKCENRAVDTCGVYLESVSSSTYSIFSSYHKKQYLSWILYSAETLYNLLDRLYKQCCNNCTSPGAKCHGTKCDKNCQVKQAYDAQNSDDAKPDTKRLDGKNHTENCSSIVRCQNTLPTLYMYGFSFGNPFGLCGKDNLTVNRRTCKDFCSALKKILDEESALIQLIKQIDEFIWKIRENFSYTLLALWSLSLLYLLHIAVVRLDVLRIRSHLRSPSSHRIAAQSLLAAARVRALANVKYFSP</sequence>
<dbReference type="VEuPathDB" id="PiroplasmaDB:BOVATA_048180"/>
<evidence type="ECO:0000256" key="1">
    <source>
        <dbReference type="SAM" id="Coils"/>
    </source>
</evidence>
<evidence type="ECO:0008006" key="5">
    <source>
        <dbReference type="Google" id="ProtNLM"/>
    </source>
</evidence>
<keyword evidence="1" id="KW-0175">Coiled coil</keyword>
<accession>A0A2H6KJZ6</accession>
<organism evidence="3 4">
    <name type="scientific">Babesia ovata</name>
    <dbReference type="NCBI Taxonomy" id="189622"/>
    <lineage>
        <taxon>Eukaryota</taxon>
        <taxon>Sar</taxon>
        <taxon>Alveolata</taxon>
        <taxon>Apicomplexa</taxon>
        <taxon>Aconoidasida</taxon>
        <taxon>Piroplasmida</taxon>
        <taxon>Babesiidae</taxon>
        <taxon>Babesia</taxon>
    </lineage>
</organism>
<name>A0A2H6KJZ6_9APIC</name>
<keyword evidence="4" id="KW-1185">Reference proteome</keyword>
<keyword evidence="2" id="KW-0812">Transmembrane</keyword>
<feature type="transmembrane region" description="Helical" evidence="2">
    <location>
        <begin position="1735"/>
        <end position="1758"/>
    </location>
</feature>
<comment type="caution">
    <text evidence="3">The sequence shown here is derived from an EMBL/GenBank/DDBJ whole genome shotgun (WGS) entry which is preliminary data.</text>
</comment>
<protein>
    <recommendedName>
        <fullName evidence="5">C3H1-type domain-containing protein</fullName>
    </recommendedName>
</protein>
<keyword evidence="2" id="KW-0472">Membrane</keyword>
<proteinExistence type="predicted"/>
<gene>
    <name evidence="3" type="ORF">BOVATA_048180</name>
</gene>
<dbReference type="RefSeq" id="XP_028869568.1">
    <property type="nucleotide sequence ID" value="XM_029013735.1"/>
</dbReference>
<evidence type="ECO:0000256" key="2">
    <source>
        <dbReference type="SAM" id="Phobius"/>
    </source>
</evidence>
<feature type="coiled-coil region" evidence="1">
    <location>
        <begin position="784"/>
        <end position="811"/>
    </location>
</feature>
<dbReference type="OrthoDB" id="10266508at2759"/>
<dbReference type="EMBL" id="BDSA01000032">
    <property type="protein sequence ID" value="GBE63325.1"/>
    <property type="molecule type" value="Genomic_DNA"/>
</dbReference>
<dbReference type="Proteomes" id="UP000236319">
    <property type="component" value="Unassembled WGS sequence"/>
</dbReference>
<dbReference type="GeneID" id="39877095"/>
<evidence type="ECO:0000313" key="4">
    <source>
        <dbReference type="Proteomes" id="UP000236319"/>
    </source>
</evidence>
<evidence type="ECO:0000313" key="3">
    <source>
        <dbReference type="EMBL" id="GBE63325.1"/>
    </source>
</evidence>